<evidence type="ECO:0000256" key="4">
    <source>
        <dbReference type="PIRNR" id="PIRNR000779"/>
    </source>
</evidence>
<dbReference type="OrthoDB" id="20018at2759"/>
<dbReference type="Pfam" id="PF03870">
    <property type="entry name" value="RNA_pol_Rpb8"/>
    <property type="match status" value="1"/>
</dbReference>
<dbReference type="Proteomes" id="UP000238350">
    <property type="component" value="Unassembled WGS sequence"/>
</dbReference>
<sequence length="141" mass="15731">MSTLFSDLFRVEQLDSARYDRVARIQAQCTTTADIALTLDINTELFPVQVGETLTVALASSLSLDGEAPASKSWRPPRANESSLADEYQYVMYGTVYKFTEAGGDKLAMYVSFGGLLMCLEGSHRHLSSLKQEHIYLLIRR</sequence>
<dbReference type="SUPFAM" id="SSF50249">
    <property type="entry name" value="Nucleic acid-binding proteins"/>
    <property type="match status" value="1"/>
</dbReference>
<dbReference type="GO" id="GO:0005736">
    <property type="term" value="C:RNA polymerase I complex"/>
    <property type="evidence" value="ECO:0007669"/>
    <property type="project" value="TreeGrafter"/>
</dbReference>
<dbReference type="GO" id="GO:0003899">
    <property type="term" value="F:DNA-directed RNA polymerase activity"/>
    <property type="evidence" value="ECO:0007669"/>
    <property type="project" value="UniProtKB-UniRule"/>
</dbReference>
<evidence type="ECO:0000256" key="2">
    <source>
        <dbReference type="ARBA" id="ARBA00008912"/>
    </source>
</evidence>
<dbReference type="PIRSF" id="PIRSF000779">
    <property type="entry name" value="RNA_pol_Rpb8"/>
    <property type="match status" value="1"/>
</dbReference>
<proteinExistence type="inferred from homology"/>
<reference evidence="5 6" key="1">
    <citation type="submission" date="2017-04" db="EMBL/GenBank/DDBJ databases">
        <title>Genome sequencing of [Candida] sorbophila.</title>
        <authorList>
            <person name="Ahn J.O."/>
        </authorList>
    </citation>
    <scope>NUCLEOTIDE SEQUENCE [LARGE SCALE GENOMIC DNA]</scope>
    <source>
        <strain evidence="5 6">DS02</strain>
    </source>
</reference>
<accession>A0A2T0FJS3</accession>
<dbReference type="PANTHER" id="PTHR10917">
    <property type="entry name" value="DNA-DIRECTED RNA POLYMERASES I, II, AND III SUBUNIT RPABC3"/>
    <property type="match status" value="1"/>
</dbReference>
<dbReference type="STRING" id="45607.A0A2T0FJS3"/>
<dbReference type="GO" id="GO:0005666">
    <property type="term" value="C:RNA polymerase III complex"/>
    <property type="evidence" value="ECO:0007669"/>
    <property type="project" value="TreeGrafter"/>
</dbReference>
<comment type="function">
    <text evidence="4">DNA-dependent RNA polymerase catalyzes the transcription of DNA into RNA using the four ribonucleoside triphosphates as substrates. Common component of RNA polymerases I, II and III which synthesize ribosomal RNA precursors, mRNA precursors and many functional non-coding RNAs, and small RNAs, such as 5S rRNA and tRNAs, respectively.</text>
</comment>
<dbReference type="InterPro" id="IPR005570">
    <property type="entry name" value="RPABC3"/>
</dbReference>
<name>A0A2T0FJS3_9ASCO</name>
<keyword evidence="5" id="KW-0804">Transcription</keyword>
<keyword evidence="3 4" id="KW-0539">Nucleus</keyword>
<dbReference type="GO" id="GO:0006351">
    <property type="term" value="P:DNA-templated transcription"/>
    <property type="evidence" value="ECO:0007669"/>
    <property type="project" value="UniProtKB-UniRule"/>
</dbReference>
<dbReference type="AlphaFoldDB" id="A0A2T0FJS3"/>
<comment type="caution">
    <text evidence="5">The sequence shown here is derived from an EMBL/GenBank/DDBJ whole genome shotgun (WGS) entry which is preliminary data.</text>
</comment>
<dbReference type="FunFam" id="2.40.50.140:FF:000191">
    <property type="entry name" value="DNA-directed RNA polymerases I, II, and III subunit RPABC3"/>
    <property type="match status" value="1"/>
</dbReference>
<protein>
    <recommendedName>
        <fullName evidence="4">DNA-directed RNA polymerases I, II, and III subunit RPABC3</fullName>
    </recommendedName>
</protein>
<dbReference type="GeneID" id="36516604"/>
<comment type="similarity">
    <text evidence="2 4">Belongs to the eukaryotic RPB8 RNA polymerase subunit family.</text>
</comment>
<evidence type="ECO:0000313" key="5">
    <source>
        <dbReference type="EMBL" id="PRT55236.1"/>
    </source>
</evidence>
<organism evidence="5 6">
    <name type="scientific">Wickerhamiella sorbophila</name>
    <dbReference type="NCBI Taxonomy" id="45607"/>
    <lineage>
        <taxon>Eukaryota</taxon>
        <taxon>Fungi</taxon>
        <taxon>Dikarya</taxon>
        <taxon>Ascomycota</taxon>
        <taxon>Saccharomycotina</taxon>
        <taxon>Dipodascomycetes</taxon>
        <taxon>Dipodascales</taxon>
        <taxon>Trichomonascaceae</taxon>
        <taxon>Wickerhamiella</taxon>
    </lineage>
</organism>
<keyword evidence="6" id="KW-1185">Reference proteome</keyword>
<comment type="subcellular location">
    <subcellularLocation>
        <location evidence="1">Nucleus</location>
    </subcellularLocation>
</comment>
<dbReference type="SMART" id="SM00658">
    <property type="entry name" value="RPOL8c"/>
    <property type="match status" value="1"/>
</dbReference>
<dbReference type="EMBL" id="NDIQ01000021">
    <property type="protein sequence ID" value="PRT55236.1"/>
    <property type="molecule type" value="Genomic_DNA"/>
</dbReference>
<dbReference type="PANTHER" id="PTHR10917:SF0">
    <property type="entry name" value="DNA-DIRECTED RNA POLYMERASES I, II, AND III SUBUNIT RPABC3"/>
    <property type="match status" value="1"/>
</dbReference>
<evidence type="ECO:0000313" key="6">
    <source>
        <dbReference type="Proteomes" id="UP000238350"/>
    </source>
</evidence>
<evidence type="ECO:0000256" key="1">
    <source>
        <dbReference type="ARBA" id="ARBA00004123"/>
    </source>
</evidence>
<gene>
    <name evidence="5" type="ORF">B9G98_02856</name>
</gene>
<dbReference type="RefSeq" id="XP_024665181.1">
    <property type="nucleotide sequence ID" value="XM_024809413.1"/>
</dbReference>
<keyword evidence="5" id="KW-0240">DNA-directed RNA polymerase</keyword>
<dbReference type="Gene3D" id="2.40.50.140">
    <property type="entry name" value="Nucleic acid-binding proteins"/>
    <property type="match status" value="1"/>
</dbReference>
<evidence type="ECO:0000256" key="3">
    <source>
        <dbReference type="ARBA" id="ARBA00023242"/>
    </source>
</evidence>
<dbReference type="InterPro" id="IPR012340">
    <property type="entry name" value="NA-bd_OB-fold"/>
</dbReference>
<dbReference type="GO" id="GO:0005665">
    <property type="term" value="C:RNA polymerase II, core complex"/>
    <property type="evidence" value="ECO:0007669"/>
    <property type="project" value="UniProtKB-UniRule"/>
</dbReference>